<comment type="catalytic activity">
    <reaction evidence="14">
        <text>a ganglioside GM1b (d18:1(4E)) + CMP-N-acetyl-beta-neuraminate = a ganglioside GD1alpha (d18:1(4E)) + CMP + H(+)</text>
        <dbReference type="Rhea" id="RHEA:41968"/>
        <dbReference type="ChEBI" id="CHEBI:15378"/>
        <dbReference type="ChEBI" id="CHEBI:57812"/>
        <dbReference type="ChEBI" id="CHEBI:60377"/>
        <dbReference type="ChEBI" id="CHEBI:78568"/>
        <dbReference type="ChEBI" id="CHEBI:78569"/>
    </reaction>
    <physiologicalReaction direction="left-to-right" evidence="14">
        <dbReference type="Rhea" id="RHEA:41969"/>
    </physiologicalReaction>
</comment>
<evidence type="ECO:0000256" key="8">
    <source>
        <dbReference type="ARBA" id="ARBA00022989"/>
    </source>
</evidence>
<dbReference type="RefSeq" id="XP_022088954.1">
    <property type="nucleotide sequence ID" value="XM_022233262.1"/>
</dbReference>
<evidence type="ECO:0000256" key="12">
    <source>
        <dbReference type="ARBA" id="ARBA00023157"/>
    </source>
</evidence>
<dbReference type="KEGG" id="aplc:110978337"/>
<evidence type="ECO:0000256" key="14">
    <source>
        <dbReference type="ARBA" id="ARBA00043744"/>
    </source>
</evidence>
<keyword evidence="16" id="KW-1185">Reference proteome</keyword>
<dbReference type="GO" id="GO:0000139">
    <property type="term" value="C:Golgi membrane"/>
    <property type="evidence" value="ECO:0007669"/>
    <property type="project" value="UniProtKB-SubCell"/>
</dbReference>
<keyword evidence="7" id="KW-0730">Sialic acid</keyword>
<dbReference type="InterPro" id="IPR001675">
    <property type="entry name" value="Glyco_trans_29"/>
</dbReference>
<dbReference type="Proteomes" id="UP000694845">
    <property type="component" value="Unplaced"/>
</dbReference>
<dbReference type="OMA" id="RECALVS"/>
<evidence type="ECO:0000256" key="11">
    <source>
        <dbReference type="ARBA" id="ARBA00023136"/>
    </source>
</evidence>
<keyword evidence="11" id="KW-0472">Membrane</keyword>
<evidence type="ECO:0000256" key="4">
    <source>
        <dbReference type="ARBA" id="ARBA00022679"/>
    </source>
</evidence>
<evidence type="ECO:0000256" key="5">
    <source>
        <dbReference type="ARBA" id="ARBA00022692"/>
    </source>
</evidence>
<dbReference type="PANTHER" id="PTHR45906:SF1">
    <property type="entry name" value="ALPHA-N-ACETYL-NEURAMINYL-2,3-BETA-GALACTOSYL-1, 3-N-ACETYL-GALACTOSAMINIDE ALPHA-2,6-SIALYLTRANSFERASE-LIKE"/>
    <property type="match status" value="1"/>
</dbReference>
<protein>
    <submittedName>
        <fullName evidence="17">Alpha-N-acetylgalactosaminide alpha-2,6-sialyltransferase 6-like</fullName>
    </submittedName>
</protein>
<dbReference type="GO" id="GO:0001574">
    <property type="term" value="P:ganglioside biosynthetic process"/>
    <property type="evidence" value="ECO:0007669"/>
    <property type="project" value="TreeGrafter"/>
</dbReference>
<dbReference type="InterPro" id="IPR038578">
    <property type="entry name" value="GT29-like_sf"/>
</dbReference>
<keyword evidence="3" id="KW-0328">Glycosyltransferase</keyword>
<evidence type="ECO:0000313" key="16">
    <source>
        <dbReference type="Proteomes" id="UP000694845"/>
    </source>
</evidence>
<comment type="similarity">
    <text evidence="2">Belongs to the glycosyltransferase 29 family.</text>
</comment>
<evidence type="ECO:0000256" key="7">
    <source>
        <dbReference type="ARBA" id="ARBA00022981"/>
    </source>
</evidence>
<proteinExistence type="inferred from homology"/>
<dbReference type="OrthoDB" id="10264956at2759"/>
<dbReference type="GeneID" id="110978337"/>
<evidence type="ECO:0000256" key="15">
    <source>
        <dbReference type="SAM" id="MobiDB-lite"/>
    </source>
</evidence>
<keyword evidence="4" id="KW-0808">Transferase</keyword>
<dbReference type="GO" id="GO:0001665">
    <property type="term" value="F:alpha-N-acetylgalactosaminide alpha-2,6-sialyltransferase activity"/>
    <property type="evidence" value="ECO:0007669"/>
    <property type="project" value="TreeGrafter"/>
</dbReference>
<evidence type="ECO:0000256" key="2">
    <source>
        <dbReference type="ARBA" id="ARBA00006003"/>
    </source>
</evidence>
<keyword evidence="6" id="KW-0735">Signal-anchor</keyword>
<accession>A0A8B7Y6W2</accession>
<keyword evidence="9" id="KW-0333">Golgi apparatus</keyword>
<keyword evidence="12" id="KW-1015">Disulfide bond</keyword>
<name>A0A8B7Y6W2_ACAPL</name>
<reference evidence="17" key="1">
    <citation type="submission" date="2025-08" db="UniProtKB">
        <authorList>
            <consortium name="RefSeq"/>
        </authorList>
    </citation>
    <scope>IDENTIFICATION</scope>
</reference>
<evidence type="ECO:0000256" key="6">
    <source>
        <dbReference type="ARBA" id="ARBA00022968"/>
    </source>
</evidence>
<keyword evidence="5" id="KW-0812">Transmembrane</keyword>
<evidence type="ECO:0000313" key="17">
    <source>
        <dbReference type="RefSeq" id="XP_022088954.1"/>
    </source>
</evidence>
<evidence type="ECO:0000256" key="1">
    <source>
        <dbReference type="ARBA" id="ARBA00004323"/>
    </source>
</evidence>
<feature type="region of interest" description="Disordered" evidence="15">
    <location>
        <begin position="43"/>
        <end position="71"/>
    </location>
</feature>
<evidence type="ECO:0000256" key="9">
    <source>
        <dbReference type="ARBA" id="ARBA00023034"/>
    </source>
</evidence>
<dbReference type="Pfam" id="PF00777">
    <property type="entry name" value="Glyco_transf_29"/>
    <property type="match status" value="1"/>
</dbReference>
<sequence length="345" mass="39030">MRHWRRVGVCILTVLCIVYLLTKVGHKLTKAITKESAPSYRVTPEINGLRPYNQSDSNKQPTEIQAPSLLQNGSASTKLQTRTGAVDHYRSLLDDQPVTLHCASCALVSSSGFLLGKEAGQDIDKHPCVIRMNMAPVEGYEKDVGTRTTLRVLNFFTGVKASKLPPGSRVMIWGLYEHKADLKRVLGMLKNLRPNVIIHGQTVEGERKAGELFTKETGHPLKTNDSWLSTGWFTMMIALDLCDKLHVYGMVPAEYCVNKPKVDFPYHYYKSTSSKECATYNVSETRRGAHRFITEKAVFARWAARYNITFHYPEWTIQRDKLSDELDTPFVNKYKLNSKSLAKKA</sequence>
<evidence type="ECO:0000256" key="10">
    <source>
        <dbReference type="ARBA" id="ARBA00023098"/>
    </source>
</evidence>
<dbReference type="AlphaFoldDB" id="A0A8B7Y6W2"/>
<keyword evidence="8" id="KW-1133">Transmembrane helix</keyword>
<evidence type="ECO:0000256" key="13">
    <source>
        <dbReference type="ARBA" id="ARBA00023180"/>
    </source>
</evidence>
<evidence type="ECO:0000256" key="3">
    <source>
        <dbReference type="ARBA" id="ARBA00022676"/>
    </source>
</evidence>
<organism evidence="16 17">
    <name type="scientific">Acanthaster planci</name>
    <name type="common">Crown-of-thorns starfish</name>
    <dbReference type="NCBI Taxonomy" id="133434"/>
    <lineage>
        <taxon>Eukaryota</taxon>
        <taxon>Metazoa</taxon>
        <taxon>Echinodermata</taxon>
        <taxon>Eleutherozoa</taxon>
        <taxon>Asterozoa</taxon>
        <taxon>Asteroidea</taxon>
        <taxon>Valvatacea</taxon>
        <taxon>Valvatida</taxon>
        <taxon>Acanthasteridae</taxon>
        <taxon>Acanthaster</taxon>
    </lineage>
</organism>
<comment type="subcellular location">
    <subcellularLocation>
        <location evidence="1">Golgi apparatus membrane</location>
        <topology evidence="1">Single-pass type II membrane protein</topology>
    </subcellularLocation>
</comment>
<keyword evidence="10" id="KW-0443">Lipid metabolism</keyword>
<gene>
    <name evidence="17" type="primary">LOC110978337</name>
</gene>
<dbReference type="PANTHER" id="PTHR45906">
    <property type="entry name" value="ALPHA-N-ACETYL-NEURAMINYL-2,3-BETA-GALACTOSYL-1, 3-N-ACETYL-GALACTOSAMINIDE ALPHA-2,6-SIALYLTRANSFERASE-LIKE"/>
    <property type="match status" value="1"/>
</dbReference>
<dbReference type="Gene3D" id="3.90.1480.20">
    <property type="entry name" value="Glycosyl transferase family 29"/>
    <property type="match status" value="1"/>
</dbReference>
<keyword evidence="13" id="KW-0325">Glycoprotein</keyword>
<feature type="compositionally biased region" description="Polar residues" evidence="15">
    <location>
        <begin position="52"/>
        <end position="71"/>
    </location>
</feature>